<dbReference type="RefSeq" id="WP_074485419.1">
    <property type="nucleotide sequence ID" value="NZ_FMXP01000006.1"/>
</dbReference>
<dbReference type="Gene3D" id="3.40.50.720">
    <property type="entry name" value="NAD(P)-binding Rossmann-like Domain"/>
    <property type="match status" value="1"/>
</dbReference>
<dbReference type="Gene3D" id="3.30.360.10">
    <property type="entry name" value="Dihydrodipicolinate Reductase, domain 2"/>
    <property type="match status" value="1"/>
</dbReference>
<dbReference type="SUPFAM" id="SSF51735">
    <property type="entry name" value="NAD(P)-binding Rossmann-fold domains"/>
    <property type="match status" value="1"/>
</dbReference>
<accession>A0A1G6ARP3</accession>
<proteinExistence type="predicted"/>
<dbReference type="PANTHER" id="PTHR43708">
    <property type="entry name" value="CONSERVED EXPRESSED OXIDOREDUCTASE (EUROFUNG)"/>
    <property type="match status" value="1"/>
</dbReference>
<dbReference type="AlphaFoldDB" id="A0A1G6ARP3"/>
<feature type="domain" description="Gfo/Idh/MocA-like oxidoreductase N-terminal" evidence="1">
    <location>
        <begin position="7"/>
        <end position="122"/>
    </location>
</feature>
<keyword evidence="4" id="KW-1185">Reference proteome</keyword>
<dbReference type="Pfam" id="PF22725">
    <property type="entry name" value="GFO_IDH_MocA_C3"/>
    <property type="match status" value="1"/>
</dbReference>
<dbReference type="STRING" id="439219.SAMN02910293_00582"/>
<dbReference type="InterPro" id="IPR000683">
    <property type="entry name" value="Gfo/Idh/MocA-like_OxRdtase_N"/>
</dbReference>
<evidence type="ECO:0000313" key="4">
    <source>
        <dbReference type="Proteomes" id="UP000182508"/>
    </source>
</evidence>
<dbReference type="GO" id="GO:0000166">
    <property type="term" value="F:nucleotide binding"/>
    <property type="evidence" value="ECO:0007669"/>
    <property type="project" value="InterPro"/>
</dbReference>
<name>A0A1G6ARP3_9STRE</name>
<protein>
    <submittedName>
        <fullName evidence="3">Predicted dehydrogenase</fullName>
    </submittedName>
</protein>
<dbReference type="Proteomes" id="UP000182508">
    <property type="component" value="Unassembled WGS sequence"/>
</dbReference>
<dbReference type="SUPFAM" id="SSF55347">
    <property type="entry name" value="Glyceraldehyde-3-phosphate dehydrogenase-like, C-terminal domain"/>
    <property type="match status" value="1"/>
</dbReference>
<dbReference type="Pfam" id="PF01408">
    <property type="entry name" value="GFO_IDH_MocA"/>
    <property type="match status" value="1"/>
</dbReference>
<dbReference type="eggNOG" id="COG0673">
    <property type="taxonomic scope" value="Bacteria"/>
</dbReference>
<dbReference type="EMBL" id="FMXP01000006">
    <property type="protein sequence ID" value="SDB11084.1"/>
    <property type="molecule type" value="Genomic_DNA"/>
</dbReference>
<evidence type="ECO:0000259" key="1">
    <source>
        <dbReference type="Pfam" id="PF01408"/>
    </source>
</evidence>
<dbReference type="InterPro" id="IPR036291">
    <property type="entry name" value="NAD(P)-bd_dom_sf"/>
</dbReference>
<evidence type="ECO:0000313" key="3">
    <source>
        <dbReference type="EMBL" id="SDB11084.1"/>
    </source>
</evidence>
<sequence>MTEKKLHFGIIGFGFMGQTHAKMITDDLDYAELIAVCDANKLQLENAAQGYDTYLKADELLKDDRIDTVIIAVPNHLHLEMVKKVAAAGKDVICEKPAAMNATEFEEMQRVTEEAGVRFTIHHQRRWDKDYNIAKEVYQSGTLGKTYTIQNSLYGFNGNMHDWHVYPEFGGGMLYDWGIHLLDQMLYMVDSKLVAVYATVKNVINTDVDDYFNIQLQFENGVTGQVELGTYFLSNEDGWFERHWFLGGNEGSAKIDGFHPQGEITRTTDLLRNVPGQITMTAAGPTRSFGPAPEGRIVTEALPEVNVSHRDYFDRYYDYVTGKGELIVKPEEIHRLMKLMDAIRVSAAEHRSVSFE</sequence>
<evidence type="ECO:0000259" key="2">
    <source>
        <dbReference type="Pfam" id="PF22725"/>
    </source>
</evidence>
<gene>
    <name evidence="3" type="ORF">SAMN02910293_00582</name>
</gene>
<dbReference type="InterPro" id="IPR051317">
    <property type="entry name" value="Gfo/Idh/MocA_oxidoreduct"/>
</dbReference>
<feature type="domain" description="GFO/IDH/MocA-like oxidoreductase" evidence="2">
    <location>
        <begin position="134"/>
        <end position="250"/>
    </location>
</feature>
<dbReference type="InterPro" id="IPR055170">
    <property type="entry name" value="GFO_IDH_MocA-like_dom"/>
</dbReference>
<dbReference type="PANTHER" id="PTHR43708:SF8">
    <property type="entry name" value="OXIDOREDUCTASE"/>
    <property type="match status" value="1"/>
</dbReference>
<organism evidence="3 4">
    <name type="scientific">Streptococcus henryi</name>
    <dbReference type="NCBI Taxonomy" id="439219"/>
    <lineage>
        <taxon>Bacteria</taxon>
        <taxon>Bacillati</taxon>
        <taxon>Bacillota</taxon>
        <taxon>Bacilli</taxon>
        <taxon>Lactobacillales</taxon>
        <taxon>Streptococcaceae</taxon>
        <taxon>Streptococcus</taxon>
    </lineage>
</organism>
<reference evidence="3 4" key="1">
    <citation type="submission" date="2016-10" db="EMBL/GenBank/DDBJ databases">
        <authorList>
            <person name="de Groot N.N."/>
        </authorList>
    </citation>
    <scope>NUCLEOTIDE SEQUENCE [LARGE SCALE GENOMIC DNA]</scope>
    <source>
        <strain evidence="3 4">A-4</strain>
    </source>
</reference>